<proteinExistence type="predicted"/>
<reference evidence="1" key="1">
    <citation type="submission" date="2020-07" db="EMBL/GenBank/DDBJ databases">
        <title>Multicomponent nature underlies the extraordinary mechanical properties of spider dragline silk.</title>
        <authorList>
            <person name="Kono N."/>
            <person name="Nakamura H."/>
            <person name="Mori M."/>
            <person name="Yoshida Y."/>
            <person name="Ohtoshi R."/>
            <person name="Malay A.D."/>
            <person name="Moran D.A.P."/>
            <person name="Tomita M."/>
            <person name="Numata K."/>
            <person name="Arakawa K."/>
        </authorList>
    </citation>
    <scope>NUCLEOTIDE SEQUENCE</scope>
</reference>
<comment type="caution">
    <text evidence="1">The sequence shown here is derived from an EMBL/GenBank/DDBJ whole genome shotgun (WGS) entry which is preliminary data.</text>
</comment>
<accession>A0A8X6HJ84</accession>
<dbReference type="AlphaFoldDB" id="A0A8X6HJ84"/>
<dbReference type="EMBL" id="BMAO01008507">
    <property type="protein sequence ID" value="GFR24063.1"/>
    <property type="molecule type" value="Genomic_DNA"/>
</dbReference>
<organism evidence="1 2">
    <name type="scientific">Trichonephila clavata</name>
    <name type="common">Joro spider</name>
    <name type="synonym">Nephila clavata</name>
    <dbReference type="NCBI Taxonomy" id="2740835"/>
    <lineage>
        <taxon>Eukaryota</taxon>
        <taxon>Metazoa</taxon>
        <taxon>Ecdysozoa</taxon>
        <taxon>Arthropoda</taxon>
        <taxon>Chelicerata</taxon>
        <taxon>Arachnida</taxon>
        <taxon>Araneae</taxon>
        <taxon>Araneomorphae</taxon>
        <taxon>Entelegynae</taxon>
        <taxon>Araneoidea</taxon>
        <taxon>Nephilidae</taxon>
        <taxon>Trichonephila</taxon>
    </lineage>
</organism>
<gene>
    <name evidence="1" type="ORF">TNCT_379431</name>
</gene>
<name>A0A8X6HJ84_TRICU</name>
<dbReference type="OrthoDB" id="6437217at2759"/>
<sequence>MWDYTNEEYTDMDLTCSLMLLKNAEYAYLSLENRVRQLFAESSSTSTRSVGAELDIHHETVCKDGDDFLVPPTKIPTLCRWLLPSTDCVRTLDA</sequence>
<evidence type="ECO:0000313" key="2">
    <source>
        <dbReference type="Proteomes" id="UP000887116"/>
    </source>
</evidence>
<keyword evidence="2" id="KW-1185">Reference proteome</keyword>
<dbReference type="Proteomes" id="UP000887116">
    <property type="component" value="Unassembled WGS sequence"/>
</dbReference>
<evidence type="ECO:0000313" key="1">
    <source>
        <dbReference type="EMBL" id="GFR24063.1"/>
    </source>
</evidence>
<protein>
    <submittedName>
        <fullName evidence="1">Uncharacterized protein</fullName>
    </submittedName>
</protein>